<protein>
    <submittedName>
        <fullName evidence="1">DUF763 domain protein</fullName>
    </submittedName>
</protein>
<accession>A0AAE3TFN1</accession>
<organism evidence="1 2">
    <name type="scientific">Candidatus Thermodesulfobacterium syntrophicum</name>
    <dbReference type="NCBI Taxonomy" id="3060442"/>
    <lineage>
        <taxon>Bacteria</taxon>
        <taxon>Pseudomonadati</taxon>
        <taxon>Thermodesulfobacteriota</taxon>
        <taxon>Thermodesulfobacteria</taxon>
        <taxon>Thermodesulfobacteriales</taxon>
        <taxon>Thermodesulfobacteriaceae</taxon>
        <taxon>Thermodesulfobacterium</taxon>
    </lineage>
</organism>
<dbReference type="Pfam" id="PF05559">
    <property type="entry name" value="DUF763"/>
    <property type="match status" value="1"/>
</dbReference>
<dbReference type="AlphaFoldDB" id="A0AAE3TFN1"/>
<evidence type="ECO:0000313" key="1">
    <source>
        <dbReference type="EMBL" id="MDF2953189.1"/>
    </source>
</evidence>
<comment type="caution">
    <text evidence="1">The sequence shown here is derived from an EMBL/GenBank/DDBJ whole genome shotgun (WGS) entry which is preliminary data.</text>
</comment>
<sequence>MLTRSIVDLPLHGGKCPPWLFERMVRLSRAILLLIYEEFGEKELIRRLTDPFWFQAFGCLLGFDWHSSGLTTTVGGAVKEALKPYFKDLGIYICGGKGKKALNTPQEIIFWGEKEGLSQGALKFVTLSRLTARIDNNAIQDGFQLYFHLFIFSKNGSWGVIQQGLDEKTLYARRYHWYSEKIQNLCEEPHAGIVSLIKKEQVLNLVDKKSKNVQNVLVSLVKENFNTVFKELSPKVHLIFKKNHTLTPQDFSFKSLKKIWDKIYENPPSEFKELILIPGIGAKALRALTLASELIYNVEASREDPVIYSYAHGGKDGYPYKLNKRLYDVTIQELEEILNRVKLREYEKLKLLRKLPKLFKV</sequence>
<evidence type="ECO:0000313" key="2">
    <source>
        <dbReference type="Proteomes" id="UP001144110"/>
    </source>
</evidence>
<name>A0AAE3TFN1_9BACT</name>
<dbReference type="PANTHER" id="PTHR38597">
    <property type="entry name" value="BLL3834 PROTEIN"/>
    <property type="match status" value="1"/>
</dbReference>
<gene>
    <name evidence="1" type="ORF">OD816_000434</name>
</gene>
<reference evidence="1" key="1">
    <citation type="submission" date="2022-11" db="EMBL/GenBank/DDBJ databases">
        <title>Candidatus Alkanophaga archaea from heated hydrothermal vent sediment oxidize petroleum alkanes.</title>
        <authorList>
            <person name="Zehnle H."/>
            <person name="Laso-Perez R."/>
            <person name="Lipp J."/>
            <person name="Teske A."/>
            <person name="Wegener G."/>
        </authorList>
    </citation>
    <scope>NUCLEOTIDE SEQUENCE</scope>
    <source>
        <strain evidence="1">MCA70</strain>
    </source>
</reference>
<proteinExistence type="predicted"/>
<dbReference type="PANTHER" id="PTHR38597:SF1">
    <property type="entry name" value="BLL3834 PROTEIN"/>
    <property type="match status" value="1"/>
</dbReference>
<dbReference type="InterPro" id="IPR008482">
    <property type="entry name" value="DUF763"/>
</dbReference>
<dbReference type="EMBL" id="JAPHEG010000002">
    <property type="protein sequence ID" value="MDF2953189.1"/>
    <property type="molecule type" value="Genomic_DNA"/>
</dbReference>
<dbReference type="Proteomes" id="UP001144110">
    <property type="component" value="Unassembled WGS sequence"/>
</dbReference>